<protein>
    <submittedName>
        <fullName evidence="10">Type VII secretion protein EccB</fullName>
    </submittedName>
</protein>
<comment type="subcellular location">
    <subcellularLocation>
        <location evidence="1">Cell membrane</location>
        <topology evidence="1">Single-pass membrane protein</topology>
    </subcellularLocation>
</comment>
<keyword evidence="8" id="KW-1133">Transmembrane helix</keyword>
<evidence type="ECO:0000256" key="4">
    <source>
        <dbReference type="ARBA" id="ARBA00022692"/>
    </source>
</evidence>
<dbReference type="Proteomes" id="UP001589867">
    <property type="component" value="Unassembled WGS sequence"/>
</dbReference>
<evidence type="ECO:0000256" key="6">
    <source>
        <dbReference type="ARBA" id="ARBA00022801"/>
    </source>
</evidence>
<evidence type="ECO:0000256" key="7">
    <source>
        <dbReference type="ARBA" id="ARBA00022840"/>
    </source>
</evidence>
<dbReference type="PANTHER" id="PTHR40765:SF2">
    <property type="entry name" value="ESX-2 SECRETION SYSTEM ATPASE ECCB2"/>
    <property type="match status" value="1"/>
</dbReference>
<keyword evidence="11" id="KW-1185">Reference proteome</keyword>
<comment type="similarity">
    <text evidence="2">Belongs to the EccB family.</text>
</comment>
<dbReference type="InterPro" id="IPR044857">
    <property type="entry name" value="T7SS_EccB_R1"/>
</dbReference>
<keyword evidence="6" id="KW-0378">Hydrolase</keyword>
<dbReference type="EMBL" id="JBHLUH010000004">
    <property type="protein sequence ID" value="MFC0526778.1"/>
    <property type="molecule type" value="Genomic_DNA"/>
</dbReference>
<dbReference type="PANTHER" id="PTHR40765">
    <property type="entry name" value="ESX-2 SECRETION SYSTEM ATPASE ECCB2"/>
    <property type="match status" value="1"/>
</dbReference>
<accession>A0ABV6LWH5</accession>
<dbReference type="InterPro" id="IPR007795">
    <property type="entry name" value="T7SS_EccB"/>
</dbReference>
<evidence type="ECO:0000256" key="5">
    <source>
        <dbReference type="ARBA" id="ARBA00022741"/>
    </source>
</evidence>
<evidence type="ECO:0000256" key="8">
    <source>
        <dbReference type="ARBA" id="ARBA00022989"/>
    </source>
</evidence>
<evidence type="ECO:0000313" key="10">
    <source>
        <dbReference type="EMBL" id="MFC0526778.1"/>
    </source>
</evidence>
<keyword evidence="7" id="KW-0067">ATP-binding</keyword>
<dbReference type="RefSeq" id="WP_377245717.1">
    <property type="nucleotide sequence ID" value="NZ_JBHLUH010000004.1"/>
</dbReference>
<dbReference type="InterPro" id="IPR042485">
    <property type="entry name" value="T7SS_EccB_R3"/>
</dbReference>
<keyword evidence="3" id="KW-1003">Cell membrane</keyword>
<evidence type="ECO:0000256" key="3">
    <source>
        <dbReference type="ARBA" id="ARBA00022475"/>
    </source>
</evidence>
<evidence type="ECO:0000256" key="9">
    <source>
        <dbReference type="ARBA" id="ARBA00023136"/>
    </source>
</evidence>
<dbReference type="Gene3D" id="3.30.2390.20">
    <property type="entry name" value="Type VII secretion system EccB, repeat 1 domain"/>
    <property type="match status" value="1"/>
</dbReference>
<reference evidence="10 11" key="1">
    <citation type="submission" date="2024-09" db="EMBL/GenBank/DDBJ databases">
        <authorList>
            <person name="Sun Q."/>
            <person name="Mori K."/>
        </authorList>
    </citation>
    <scope>NUCLEOTIDE SEQUENCE [LARGE SCALE GENOMIC DNA]</scope>
    <source>
        <strain evidence="10 11">TBRC 3947</strain>
    </source>
</reference>
<evidence type="ECO:0000256" key="2">
    <source>
        <dbReference type="ARBA" id="ARBA00008149"/>
    </source>
</evidence>
<keyword evidence="5" id="KW-0547">Nucleotide-binding</keyword>
<dbReference type="Gene3D" id="2.40.50.910">
    <property type="entry name" value="Type VII secretion system EccB, repeat 3 domain"/>
    <property type="match status" value="1"/>
</dbReference>
<evidence type="ECO:0000256" key="1">
    <source>
        <dbReference type="ARBA" id="ARBA00004162"/>
    </source>
</evidence>
<gene>
    <name evidence="10" type="primary">eccB</name>
    <name evidence="10" type="ORF">ACFFIA_03810</name>
</gene>
<dbReference type="NCBIfam" id="TIGR03919">
    <property type="entry name" value="T7SS_EccB"/>
    <property type="match status" value="1"/>
</dbReference>
<name>A0ABV6LWH5_9ACTN</name>
<proteinExistence type="inferred from homology"/>
<dbReference type="Pfam" id="PF05108">
    <property type="entry name" value="T7SS_ESX1_EccB"/>
    <property type="match status" value="1"/>
</dbReference>
<organism evidence="10 11">
    <name type="scientific">Phytohabitans kaempferiae</name>
    <dbReference type="NCBI Taxonomy" id="1620943"/>
    <lineage>
        <taxon>Bacteria</taxon>
        <taxon>Bacillati</taxon>
        <taxon>Actinomycetota</taxon>
        <taxon>Actinomycetes</taxon>
        <taxon>Micromonosporales</taxon>
        <taxon>Micromonosporaceae</taxon>
    </lineage>
</organism>
<evidence type="ECO:0000313" key="11">
    <source>
        <dbReference type="Proteomes" id="UP001589867"/>
    </source>
</evidence>
<keyword evidence="9" id="KW-0472">Membrane</keyword>
<keyword evidence="4" id="KW-0812">Transmembrane</keyword>
<sequence>MPSRQDQLHSHQFLVQRVVAALVLRDADPGRSPFPRAAGATLASVLVAAIALGAVALHGTITGSGSPRWLDGPAVLVERESGARLVHREGTLHPVPNHVSALLVLGPGAQTVLVSREAIEGVPRGVPLGIEHAPDAVPDRRRLTTGAWSVCATSDDVAVLVGAAPAGGAPLGEHGLLVRAGGDLHLVWQQRRHLIRDTDLVLSALGWSGERPATVTPALLAALPAGPELARVPIAGGAQSVVPGSAVGDVFVVESQGGGRQYAVALRAGLAPITQLQADLLLTDHDQREPIRLSQGAYADLPRAIPPDAAGLPTTTPPLAAPGAAVCAVVPGESGVAEVSVGAAVPRAGVVVPPGTAALVEAGDIYLVTDRGRRHALSDREVPALLGYGDARPLRLPPAVVALVPEGVRLDPAVARAPLGG</sequence>
<comment type="caution">
    <text evidence="10">The sequence shown here is derived from an EMBL/GenBank/DDBJ whole genome shotgun (WGS) entry which is preliminary data.</text>
</comment>